<accession>A0A381W790</accession>
<proteinExistence type="predicted"/>
<name>A0A381W790_9ZZZZ</name>
<protein>
    <submittedName>
        <fullName evidence="1">Uncharacterized protein</fullName>
    </submittedName>
</protein>
<gene>
    <name evidence="1" type="ORF">METZ01_LOCUS100681</name>
</gene>
<organism evidence="1">
    <name type="scientific">marine metagenome</name>
    <dbReference type="NCBI Taxonomy" id="408172"/>
    <lineage>
        <taxon>unclassified sequences</taxon>
        <taxon>metagenomes</taxon>
        <taxon>ecological metagenomes</taxon>
    </lineage>
</organism>
<dbReference type="AlphaFoldDB" id="A0A381W790"/>
<dbReference type="EMBL" id="UINC01010778">
    <property type="protein sequence ID" value="SVA47827.1"/>
    <property type="molecule type" value="Genomic_DNA"/>
</dbReference>
<evidence type="ECO:0000313" key="1">
    <source>
        <dbReference type="EMBL" id="SVA47827.1"/>
    </source>
</evidence>
<sequence length="42" mass="4908">MRDNPEIIKKMQNEESDETMKAILKMILDEAQKDPEYSGVTH</sequence>
<reference evidence="1" key="1">
    <citation type="submission" date="2018-05" db="EMBL/GenBank/DDBJ databases">
        <authorList>
            <person name="Lanie J.A."/>
            <person name="Ng W.-L."/>
            <person name="Kazmierczak K.M."/>
            <person name="Andrzejewski T.M."/>
            <person name="Davidsen T.M."/>
            <person name="Wayne K.J."/>
            <person name="Tettelin H."/>
            <person name="Glass J.I."/>
            <person name="Rusch D."/>
            <person name="Podicherti R."/>
            <person name="Tsui H.-C.T."/>
            <person name="Winkler M.E."/>
        </authorList>
    </citation>
    <scope>NUCLEOTIDE SEQUENCE</scope>
</reference>